<dbReference type="GO" id="GO:0051082">
    <property type="term" value="F:unfolded protein binding"/>
    <property type="evidence" value="ECO:0007669"/>
    <property type="project" value="TreeGrafter"/>
</dbReference>
<feature type="domain" description="BZIP" evidence="2">
    <location>
        <begin position="47"/>
        <end position="62"/>
    </location>
</feature>
<feature type="compositionally biased region" description="Basic and acidic residues" evidence="1">
    <location>
        <begin position="65"/>
        <end position="77"/>
    </location>
</feature>
<dbReference type="GO" id="GO:0010257">
    <property type="term" value="P:NADH dehydrogenase complex assembly"/>
    <property type="evidence" value="ECO:0007669"/>
    <property type="project" value="TreeGrafter"/>
</dbReference>
<dbReference type="AlphaFoldDB" id="U1I297"/>
<proteinExistence type="predicted"/>
<dbReference type="GeneID" id="19236474"/>
<dbReference type="PROSITE" id="PS00036">
    <property type="entry name" value="BZIP_BASIC"/>
    <property type="match status" value="1"/>
</dbReference>
<organism evidence="3 4">
    <name type="scientific">Endocarpon pusillum (strain Z07020 / HMAS-L-300199)</name>
    <name type="common">Lichen-forming fungus</name>
    <dbReference type="NCBI Taxonomy" id="1263415"/>
    <lineage>
        <taxon>Eukaryota</taxon>
        <taxon>Fungi</taxon>
        <taxon>Dikarya</taxon>
        <taxon>Ascomycota</taxon>
        <taxon>Pezizomycotina</taxon>
        <taxon>Eurotiomycetes</taxon>
        <taxon>Chaetothyriomycetidae</taxon>
        <taxon>Verrucariales</taxon>
        <taxon>Verrucariaceae</taxon>
        <taxon>Endocarpon</taxon>
    </lineage>
</organism>
<keyword evidence="4" id="KW-1185">Reference proteome</keyword>
<evidence type="ECO:0000313" key="4">
    <source>
        <dbReference type="Proteomes" id="UP000019373"/>
    </source>
</evidence>
<dbReference type="CDD" id="cd14688">
    <property type="entry name" value="bZIP_YAP"/>
    <property type="match status" value="1"/>
</dbReference>
<feature type="region of interest" description="Disordered" evidence="1">
    <location>
        <begin position="49"/>
        <end position="132"/>
    </location>
</feature>
<feature type="compositionally biased region" description="Polar residues" evidence="1">
    <location>
        <begin position="100"/>
        <end position="120"/>
    </location>
</feature>
<gene>
    <name evidence="3" type="ORF">EPUS_01417</name>
</gene>
<evidence type="ECO:0000313" key="3">
    <source>
        <dbReference type="EMBL" id="ERF76084.1"/>
    </source>
</evidence>
<dbReference type="PANTHER" id="PTHR13194:SF19">
    <property type="entry name" value="NAD(P)-BINDING ROSSMANN-FOLD SUPERFAMILY PROTEIN"/>
    <property type="match status" value="1"/>
</dbReference>
<protein>
    <recommendedName>
        <fullName evidence="2">BZIP domain-containing protein</fullName>
    </recommendedName>
</protein>
<dbReference type="GO" id="GO:0003700">
    <property type="term" value="F:DNA-binding transcription factor activity"/>
    <property type="evidence" value="ECO:0007669"/>
    <property type="project" value="InterPro"/>
</dbReference>
<dbReference type="InterPro" id="IPR013857">
    <property type="entry name" value="NADH-UbQ_OxRdtase-assoc_prot30"/>
</dbReference>
<feature type="region of interest" description="Disordered" evidence="1">
    <location>
        <begin position="348"/>
        <end position="369"/>
    </location>
</feature>
<sequence length="498" mass="55217">MDNTYFTDPQYNMSNVTRASYSKSSSATCANAKPSEDWTKMTDLAERRRVQNRIAQRNYRQKMKQKLDRAGEYERRAASSSPPTTNAPLLSSPETRDRSSSTGASLNTSFAPHSQMSTYQDPFGQQYGSAYDPQFPAGSEAYLKQPMAQMPTSFMYPGYPQPVSAGYASFPQNTAYTEMRPMNVPYPSSINQGQYIGHGSTGTTTTGHPITPITPTSQVDRYPQDAGPLCGMDSTGQYGNTQVSTSQAYSASTTSSYLTPIPTDTALAEFHGHLDITALGGAGFASQRTTSATTTWDLSAYDGINLSIEDGDEKMYTFILKDELLDPDPESGRERASVNWEVDFKVPERKAEEEEEEEEEGVVDGKGRRKGGRAGVLYIPWKDFKPTYRGREVKDVEKPINLENIRRVSLMTRSFFGTQEGDFSLTLRSIEAVTVDKEGEDGSVSAGKADGDGEDQYSDPGQEYSIRKRSGELEGGMTAQQQPRQSWLQWVWARCFNR</sequence>
<accession>U1I297</accession>
<dbReference type="RefSeq" id="XP_007786550.1">
    <property type="nucleotide sequence ID" value="XM_007788360.1"/>
</dbReference>
<dbReference type="InterPro" id="IPR039131">
    <property type="entry name" value="NDUFAF1"/>
</dbReference>
<evidence type="ECO:0000256" key="1">
    <source>
        <dbReference type="SAM" id="MobiDB-lite"/>
    </source>
</evidence>
<dbReference type="InterPro" id="IPR004827">
    <property type="entry name" value="bZIP"/>
</dbReference>
<dbReference type="EMBL" id="KE720780">
    <property type="protein sequence ID" value="ERF76084.1"/>
    <property type="molecule type" value="Genomic_DNA"/>
</dbReference>
<feature type="region of interest" description="Disordered" evidence="1">
    <location>
        <begin position="436"/>
        <end position="464"/>
    </location>
</feature>
<dbReference type="Pfam" id="PF08547">
    <property type="entry name" value="CIA30"/>
    <property type="match status" value="2"/>
</dbReference>
<dbReference type="Proteomes" id="UP000019373">
    <property type="component" value="Unassembled WGS sequence"/>
</dbReference>
<dbReference type="eggNOG" id="ENOG502S3C5">
    <property type="taxonomic scope" value="Eukaryota"/>
</dbReference>
<dbReference type="HOGENOM" id="CLU_552109_0_0_1"/>
<dbReference type="OrthoDB" id="426386at2759"/>
<evidence type="ECO:0000259" key="2">
    <source>
        <dbReference type="PROSITE" id="PS00036"/>
    </source>
</evidence>
<name>U1I297_ENDPU</name>
<feature type="compositionally biased region" description="Acidic residues" evidence="1">
    <location>
        <begin position="353"/>
        <end position="362"/>
    </location>
</feature>
<dbReference type="PANTHER" id="PTHR13194">
    <property type="entry name" value="COMPLEX I INTERMEDIATE-ASSOCIATED PROTEIN 30"/>
    <property type="match status" value="1"/>
</dbReference>
<feature type="compositionally biased region" description="Polar residues" evidence="1">
    <location>
        <begin position="78"/>
        <end position="93"/>
    </location>
</feature>
<reference evidence="4" key="1">
    <citation type="journal article" date="2014" name="BMC Genomics">
        <title>Genome characteristics reveal the impact of lichenization on lichen-forming fungus Endocarpon pusillum Hedwig (Verrucariales, Ascomycota).</title>
        <authorList>
            <person name="Wang Y.-Y."/>
            <person name="Liu B."/>
            <person name="Zhang X.-Y."/>
            <person name="Zhou Q.-M."/>
            <person name="Zhang T."/>
            <person name="Li H."/>
            <person name="Yu Y.-F."/>
            <person name="Zhang X.-L."/>
            <person name="Hao X.-Y."/>
            <person name="Wang M."/>
            <person name="Wang L."/>
            <person name="Wei J.-C."/>
        </authorList>
    </citation>
    <scope>NUCLEOTIDE SEQUENCE [LARGE SCALE GENOMIC DNA]</scope>
    <source>
        <strain evidence="4">Z07020 / HMAS-L-300199</strain>
    </source>
</reference>